<name>A0A7R9G9Q0_9CRUS</name>
<feature type="region of interest" description="Disordered" evidence="3">
    <location>
        <begin position="1192"/>
        <end position="1227"/>
    </location>
</feature>
<dbReference type="Proteomes" id="UP000678499">
    <property type="component" value="Unassembled WGS sequence"/>
</dbReference>
<evidence type="ECO:0000256" key="3">
    <source>
        <dbReference type="SAM" id="MobiDB-lite"/>
    </source>
</evidence>
<dbReference type="EMBL" id="CAJPEX010000232">
    <property type="protein sequence ID" value="CAG0914453.1"/>
    <property type="molecule type" value="Genomic_DNA"/>
</dbReference>
<dbReference type="InterPro" id="IPR026854">
    <property type="entry name" value="VPS13_N"/>
</dbReference>
<feature type="coiled-coil region" evidence="2">
    <location>
        <begin position="708"/>
        <end position="739"/>
    </location>
</feature>
<feature type="compositionally biased region" description="Polar residues" evidence="3">
    <location>
        <begin position="1140"/>
        <end position="1149"/>
    </location>
</feature>
<feature type="region of interest" description="Disordered" evidence="3">
    <location>
        <begin position="794"/>
        <end position="886"/>
    </location>
</feature>
<organism evidence="5">
    <name type="scientific">Notodromas monacha</name>
    <dbReference type="NCBI Taxonomy" id="399045"/>
    <lineage>
        <taxon>Eukaryota</taxon>
        <taxon>Metazoa</taxon>
        <taxon>Ecdysozoa</taxon>
        <taxon>Arthropoda</taxon>
        <taxon>Crustacea</taxon>
        <taxon>Oligostraca</taxon>
        <taxon>Ostracoda</taxon>
        <taxon>Podocopa</taxon>
        <taxon>Podocopida</taxon>
        <taxon>Cypridocopina</taxon>
        <taxon>Cypridoidea</taxon>
        <taxon>Cyprididae</taxon>
        <taxon>Notodromas</taxon>
    </lineage>
</organism>
<evidence type="ECO:0000256" key="2">
    <source>
        <dbReference type="SAM" id="Coils"/>
    </source>
</evidence>
<evidence type="ECO:0000256" key="1">
    <source>
        <dbReference type="ARBA" id="ARBA00022448"/>
    </source>
</evidence>
<feature type="compositionally biased region" description="Polar residues" evidence="3">
    <location>
        <begin position="872"/>
        <end position="881"/>
    </location>
</feature>
<feature type="compositionally biased region" description="Polar residues" evidence="3">
    <location>
        <begin position="1352"/>
        <end position="1362"/>
    </location>
</feature>
<protein>
    <recommendedName>
        <fullName evidence="4">Chorein N-terminal domain-containing protein</fullName>
    </recommendedName>
</protein>
<sequence>MLESLAAWVLNQYLGKYVENLNTDQLSIALLKGSLELENLPLRRDALRHLGLPFKIQAGFIGKVKLDIPITRLRSSPWVISMEQLYVIICPLSPDEFDSAIEDEFALERKLGLLDALEAEWRAGLEERNATSQYSSTYSYYQFGSGTLMADVLENIQLDIRDVHVRIEDELTEPKIPFSFGFTLEYLTAKTTDGSWTPKFVSRDKASFSFKLVQLKNLSFYWNIFSQFFGDKKLGELAAALFKQTNEKKYDYVISPVSGEAKLKRNLSASALKSKATPRVTCDLSLEEINISLSQLQYQSIFAWLKGLVFLERNRKYCRFRPKVPVKGNAKAWWDFAVNCHLDKCRRQRKQRTMEFLTRRVTEVIVYVTIYRRHLVDPMSLTTNEKEAKLSVEKKWPYEEIRILRQIAMDELSAGEESGSASLTPSTTNAARTGFLQRVFPTWYGWYTSTAVDGVPTEEPAAQESETHFREEASALEEELLDALEETLDPTENQTYFKRDAVFLSAKIDLNRVSLSLAKLLIPPTVTRGVKRWKHLAKTRPISEFQCESMKLGIESRPRTKSYQVRVSLKSILVEDKWTEGSIFPRIISPIGHRDLSFKPSGSSGLKLSSLFPTAGQQSTATALNQAGAVQDQLFELLYEVRPEGSGERMFKIVVSSRSLDVVYNPKFMSIVRDFFVTPFEATYLQDLSPISAPEGCPNESSDEERENEQMNAAFSKALAKYEELKQQAKDELKKEIVELLEGKSATRRSWDISLNLVAPQIILPESFVEKNSRIVVVDLGKMHLCNVTSKERRTNANIRPDTDVSSGGTSRPISGDIPREVAGRERSDSVESEEGSDVYLTPCSLSPNSGTATTVRRDSVDFRIGDPADETNLTETQTKPRSGAGVEADLSTDLLRDKVYDKYVCELGDLQVVVAHAKETWRYALNQGYGPMHILDKFSIGLLIERRVVQTSDPRYPSVTVSGNLEKLMLHLNEQKLYSLAVVLYSLKAFENSHRRSSAYAFDRKSRKVSNLGLEAQEIIGDESATPRPSSLILPNPNGRSQPKGTPVGSPIATHFAPTSVLLEMKFNVDQLSFEVQSRGLPVAELQVSGVKMEFIKQPFDSNVTISIHELLLADAMQTYGSDFELLLASHRHVTIDSVSGSIRQSEPGSPASPASPASPDFQRTLSPSTIPPADSSASFMGNVMNRMANFWGPSSSSTSGQDTQNRHQGISRTASASSTSTSAMPQCQVRRMPFSKGNFVGVEGEEALILGDVHISVPSDPSDNMAKTVILANVKFNTLDMIANQETIVELVSFTHRLSQMISQAGKKAAHRNSVNSLRRDSVSNAKLEWSSQGIDPSVDSIYSSDVQTLGTDVPSSTHAPVSRTDSEQTVTPSRGNKSTAEVGALLKRSSLPAIGSTHSVEMRRRASERPDVVIQTATPGTTLAPLDESGMFDVELSSRFLDSRARKTQKTEVLINFEFHQFHVLFLRSVRRDLAAKVATATISGARIQAHIHEDTLDVGGSLGGLQLLDLTQTSSASGIESPNYDRIPEIQPLPYQRVLSVGHDPLTGPRDPRLVSLAEESPEALLSRLHRQAYGKNEEKIETFSANDTKVQHAFSFHVVVKEIDSSYAAESPEVMNSPAIDLDLYISSVSYVHSPQFLTELSACASEFRAYAARLAQYMTTAAAEVALELLAERSEQKSAASKTFSERPWSLFARLSSPMVPEPKPIVAETASEKRVPSPSIIEALRSKVS</sequence>
<feature type="region of interest" description="Disordered" evidence="3">
    <location>
        <begin position="1140"/>
        <end position="1180"/>
    </location>
</feature>
<feature type="domain" description="Chorein N-terminal" evidence="4">
    <location>
        <begin position="1"/>
        <end position="1004"/>
    </location>
</feature>
<dbReference type="GO" id="GO:0045053">
    <property type="term" value="P:protein retention in Golgi apparatus"/>
    <property type="evidence" value="ECO:0007669"/>
    <property type="project" value="TreeGrafter"/>
</dbReference>
<proteinExistence type="predicted"/>
<feature type="region of interest" description="Disordered" evidence="3">
    <location>
        <begin position="1352"/>
        <end position="1382"/>
    </location>
</feature>
<dbReference type="EMBL" id="OA882269">
    <property type="protein sequence ID" value="CAD7274301.1"/>
    <property type="molecule type" value="Genomic_DNA"/>
</dbReference>
<feature type="compositionally biased region" description="Polar residues" evidence="3">
    <location>
        <begin position="804"/>
        <end position="813"/>
    </location>
</feature>
<keyword evidence="1" id="KW-0813">Transport</keyword>
<gene>
    <name evidence="5" type="ORF">NMOB1V02_LOCUS2147</name>
</gene>
<evidence type="ECO:0000313" key="5">
    <source>
        <dbReference type="EMBL" id="CAD7274301.1"/>
    </source>
</evidence>
<feature type="compositionally biased region" description="Low complexity" evidence="3">
    <location>
        <begin position="1151"/>
        <end position="1161"/>
    </location>
</feature>
<feature type="compositionally biased region" description="Low complexity" evidence="3">
    <location>
        <begin position="1215"/>
        <end position="1225"/>
    </location>
</feature>
<dbReference type="InterPro" id="IPR026847">
    <property type="entry name" value="VPS13"/>
</dbReference>
<keyword evidence="2" id="KW-0175">Coiled coil</keyword>
<feature type="compositionally biased region" description="Basic and acidic residues" evidence="3">
    <location>
        <begin position="818"/>
        <end position="830"/>
    </location>
</feature>
<accession>A0A7R9G9Q0</accession>
<evidence type="ECO:0000259" key="4">
    <source>
        <dbReference type="Pfam" id="PF12624"/>
    </source>
</evidence>
<feature type="compositionally biased region" description="Polar residues" evidence="3">
    <location>
        <begin position="1194"/>
        <end position="1214"/>
    </location>
</feature>
<dbReference type="OrthoDB" id="272810at2759"/>
<keyword evidence="6" id="KW-1185">Reference proteome</keyword>
<reference evidence="5" key="1">
    <citation type="submission" date="2020-11" db="EMBL/GenBank/DDBJ databases">
        <authorList>
            <person name="Tran Van P."/>
        </authorList>
    </citation>
    <scope>NUCLEOTIDE SEQUENCE</scope>
</reference>
<feature type="compositionally biased region" description="Polar residues" evidence="3">
    <location>
        <begin position="844"/>
        <end position="855"/>
    </location>
</feature>
<dbReference type="PANTHER" id="PTHR16166">
    <property type="entry name" value="VACUOLAR PROTEIN SORTING-ASSOCIATED PROTEIN VPS13"/>
    <property type="match status" value="1"/>
</dbReference>
<feature type="compositionally biased region" description="Polar residues" evidence="3">
    <location>
        <begin position="1370"/>
        <end position="1382"/>
    </location>
</feature>
<dbReference type="GO" id="GO:0006623">
    <property type="term" value="P:protein targeting to vacuole"/>
    <property type="evidence" value="ECO:0007669"/>
    <property type="project" value="TreeGrafter"/>
</dbReference>
<dbReference type="Pfam" id="PF12624">
    <property type="entry name" value="VPS13_N"/>
    <property type="match status" value="1"/>
</dbReference>
<feature type="region of interest" description="Disordered" evidence="3">
    <location>
        <begin position="1024"/>
        <end position="1049"/>
    </location>
</feature>
<feature type="compositionally biased region" description="Basic and acidic residues" evidence="3">
    <location>
        <begin position="856"/>
        <end position="867"/>
    </location>
</feature>
<dbReference type="GO" id="GO:0007005">
    <property type="term" value="P:mitochondrion organization"/>
    <property type="evidence" value="ECO:0007669"/>
    <property type="project" value="TreeGrafter"/>
</dbReference>
<evidence type="ECO:0000313" key="6">
    <source>
        <dbReference type="Proteomes" id="UP000678499"/>
    </source>
</evidence>
<dbReference type="PANTHER" id="PTHR16166:SF141">
    <property type="entry name" value="INTERMEMBRANE LIPID TRANSFER PROTEIN VPS13D"/>
    <property type="match status" value="1"/>
</dbReference>